<dbReference type="eggNOG" id="ENOG502SZ9D">
    <property type="taxonomic scope" value="Eukaryota"/>
</dbReference>
<name>A0A0A1V6I6_9HYPO</name>
<accession>A0A0A1V6I6</accession>
<evidence type="ECO:0000256" key="1">
    <source>
        <dbReference type="SAM" id="MobiDB-lite"/>
    </source>
</evidence>
<evidence type="ECO:0000313" key="2">
    <source>
        <dbReference type="EMBL" id="EXV05445.1"/>
    </source>
</evidence>
<feature type="region of interest" description="Disordered" evidence="1">
    <location>
        <begin position="243"/>
        <end position="272"/>
    </location>
</feature>
<protein>
    <submittedName>
        <fullName evidence="2">Uncharacterized protein</fullName>
    </submittedName>
</protein>
<proteinExistence type="predicted"/>
<sequence length="699" mass="77613">MNPCANKFTPLSTPILGSSSSALALDDDYHGPTLGRFSPEQIPIQTTIPLYNHPHQPLTPRQTPSHGFSSLYPGVSLRNYAVPPPGWSMPLWYNPVEVAGAYCPTPPHPQPGSFIYGPVVPRLAYSDKEFHTVAAISTRGPGHIFEFEQTQTRTRPGRGVTNKTITLNVMGEPESWKSREGVLKQPLVSAKSTHGLLRYNDSLNLDFGSCLSSNAQQSSECSKPSSPPWSEVVPLFSNAFPTQIGNMPDNHRQQSSLDADADSIPPHPCYEESELPPRRFCRNAASPGTSKPCKIPSQDIAPLLRAKVRSCDLEQSKSFQRVASGKAKIKTTTVPVKNSKQAESSQIHIRNFDSYASDDETSRLKKRGMRDSVPAISRNLHSKSQTHRKVSIDAGITIKSSISEHGAATNIAKKMSHKGAFSAIKGPMQSDLASRGGEVSWSQSNRWESPLTEKLKMFRKMMQNLRHIGADSSPSLPESTAELARLWVNMAEEKKVRCSQKMRRLEAARDRRKAIAEDPDEQHVNMVQLLHGIKFPDNLSTVFASRNCFREHISHDDAQWVTWPSLAELKKVGDKRSGGHERYFPLPKLNVDVKGYAAYQKEHCYSADGTDLGGVRHWKVDTRFVPSISPPNAPTEPPFSQATELVLEELPDYLQKAIEDMKKELDENWTMATALEKKMDDLAITAVETDQFGGDGHEH</sequence>
<dbReference type="AlphaFoldDB" id="A0A0A1V6I6"/>
<organism evidence="2 3">
    <name type="scientific">Metarhizium robertsii</name>
    <dbReference type="NCBI Taxonomy" id="568076"/>
    <lineage>
        <taxon>Eukaryota</taxon>
        <taxon>Fungi</taxon>
        <taxon>Dikarya</taxon>
        <taxon>Ascomycota</taxon>
        <taxon>Pezizomycotina</taxon>
        <taxon>Sordariomycetes</taxon>
        <taxon>Hypocreomycetidae</taxon>
        <taxon>Hypocreales</taxon>
        <taxon>Clavicipitaceae</taxon>
        <taxon>Metarhizium</taxon>
    </lineage>
</organism>
<reference evidence="2 3" key="1">
    <citation type="submission" date="2014-02" db="EMBL/GenBank/DDBJ databases">
        <title>The genome sequence of the entomopathogenic fungus Metarhizium robertsii ARSEF 2575.</title>
        <authorList>
            <person name="Giuliano Garisto Donzelli B."/>
            <person name="Roe B.A."/>
            <person name="Macmil S.L."/>
            <person name="Krasnoff S.B."/>
            <person name="Gibson D.M."/>
        </authorList>
    </citation>
    <scope>NUCLEOTIDE SEQUENCE [LARGE SCALE GENOMIC DNA]</scope>
    <source>
        <strain evidence="2 3">ARSEF 2575</strain>
    </source>
</reference>
<dbReference type="HOGENOM" id="CLU_394349_0_0_1"/>
<dbReference type="Proteomes" id="UP000030151">
    <property type="component" value="Unassembled WGS sequence"/>
</dbReference>
<comment type="caution">
    <text evidence="2">The sequence shown here is derived from an EMBL/GenBank/DDBJ whole genome shotgun (WGS) entry which is preliminary data.</text>
</comment>
<dbReference type="EMBL" id="JELW01000001">
    <property type="protein sequence ID" value="EXV05445.1"/>
    <property type="molecule type" value="Genomic_DNA"/>
</dbReference>
<evidence type="ECO:0000313" key="3">
    <source>
        <dbReference type="Proteomes" id="UP000030151"/>
    </source>
</evidence>
<dbReference type="OrthoDB" id="1703270at2759"/>
<gene>
    <name evidence="2" type="ORF">X797_000160</name>
</gene>